<protein>
    <submittedName>
        <fullName evidence="2">DNA-binding helix-turn-helix protein</fullName>
    </submittedName>
</protein>
<dbReference type="PROSITE" id="PS50943">
    <property type="entry name" value="HTH_CROC1"/>
    <property type="match status" value="1"/>
</dbReference>
<dbReference type="EMBL" id="AFJM02000017">
    <property type="protein sequence ID" value="EMM74146.1"/>
    <property type="molecule type" value="Genomic_DNA"/>
</dbReference>
<keyword evidence="2" id="KW-0238">DNA-binding</keyword>
<sequence>MLGAIREEFGKRVEVQDEDDVSVPFRESEFWKKYGHLATPGSHMKTYREMAGWSQSELGQKLGGIGRSHISEYESGKRPIGKDLAKKLAKLFKTSPAMFI</sequence>
<gene>
    <name evidence="2" type="ORF">LEP1GSC038_0578</name>
</gene>
<proteinExistence type="predicted"/>
<reference evidence="2 3" key="1">
    <citation type="submission" date="2013-01" db="EMBL/GenBank/DDBJ databases">
        <authorList>
            <person name="Harkins D.M."/>
            <person name="Durkin A.S."/>
            <person name="Brinkac L.M."/>
            <person name="Haft D.H."/>
            <person name="Selengut J.D."/>
            <person name="Sanka R."/>
            <person name="DePew J."/>
            <person name="Purushe J."/>
            <person name="Hospenthal D.R."/>
            <person name="Murray C.K."/>
            <person name="Pimentel G."/>
            <person name="Wasfy M."/>
            <person name="Vinetz J.M."/>
            <person name="Sutton G.G."/>
            <person name="Nierman W.C."/>
            <person name="Fouts D.E."/>
        </authorList>
    </citation>
    <scope>NUCLEOTIDE SEQUENCE [LARGE SCALE GENOMIC DNA]</scope>
    <source>
        <strain evidence="2 3">2006001855</strain>
    </source>
</reference>
<evidence type="ECO:0000259" key="1">
    <source>
        <dbReference type="PROSITE" id="PS50943"/>
    </source>
</evidence>
<feature type="domain" description="HTH cro/C1-type" evidence="1">
    <location>
        <begin position="44"/>
        <end position="99"/>
    </location>
</feature>
<dbReference type="AlphaFoldDB" id="M6G5B8"/>
<dbReference type="Proteomes" id="UP000012101">
    <property type="component" value="Unassembled WGS sequence"/>
</dbReference>
<dbReference type="InterPro" id="IPR010982">
    <property type="entry name" value="Lambda_DNA-bd_dom_sf"/>
</dbReference>
<evidence type="ECO:0000313" key="2">
    <source>
        <dbReference type="EMBL" id="EMM74146.1"/>
    </source>
</evidence>
<organism evidence="2 3">
    <name type="scientific">Leptospira weilii str. 2006001855</name>
    <dbReference type="NCBI Taxonomy" id="996804"/>
    <lineage>
        <taxon>Bacteria</taxon>
        <taxon>Pseudomonadati</taxon>
        <taxon>Spirochaetota</taxon>
        <taxon>Spirochaetia</taxon>
        <taxon>Leptospirales</taxon>
        <taxon>Leptospiraceae</taxon>
        <taxon>Leptospira</taxon>
    </lineage>
</organism>
<evidence type="ECO:0000313" key="3">
    <source>
        <dbReference type="Proteomes" id="UP000012101"/>
    </source>
</evidence>
<comment type="caution">
    <text evidence="2">The sequence shown here is derived from an EMBL/GenBank/DDBJ whole genome shotgun (WGS) entry which is preliminary data.</text>
</comment>
<dbReference type="SMART" id="SM00530">
    <property type="entry name" value="HTH_XRE"/>
    <property type="match status" value="1"/>
</dbReference>
<dbReference type="Gene3D" id="1.10.260.40">
    <property type="entry name" value="lambda repressor-like DNA-binding domains"/>
    <property type="match status" value="1"/>
</dbReference>
<accession>M6G5B8</accession>
<dbReference type="Pfam" id="PF01381">
    <property type="entry name" value="HTH_3"/>
    <property type="match status" value="1"/>
</dbReference>
<dbReference type="CDD" id="cd00093">
    <property type="entry name" value="HTH_XRE"/>
    <property type="match status" value="1"/>
</dbReference>
<name>M6G5B8_9LEPT</name>
<dbReference type="InterPro" id="IPR001387">
    <property type="entry name" value="Cro/C1-type_HTH"/>
</dbReference>
<dbReference type="GO" id="GO:0003677">
    <property type="term" value="F:DNA binding"/>
    <property type="evidence" value="ECO:0007669"/>
    <property type="project" value="UniProtKB-KW"/>
</dbReference>
<dbReference type="SUPFAM" id="SSF47413">
    <property type="entry name" value="lambda repressor-like DNA-binding domains"/>
    <property type="match status" value="1"/>
</dbReference>